<comment type="caution">
    <text evidence="3">The sequence shown here is derived from an EMBL/GenBank/DDBJ whole genome shotgun (WGS) entry which is preliminary data.</text>
</comment>
<dbReference type="EMBL" id="JAJKGN010000001">
    <property type="protein sequence ID" value="MDC6407281.1"/>
    <property type="molecule type" value="Genomic_DNA"/>
</dbReference>
<organism evidence="3 4">
    <name type="scientific">Xylella fastidiosa subsp. multiplex</name>
    <dbReference type="NCBI Taxonomy" id="644357"/>
    <lineage>
        <taxon>Bacteria</taxon>
        <taxon>Pseudomonadati</taxon>
        <taxon>Pseudomonadota</taxon>
        <taxon>Gammaproteobacteria</taxon>
        <taxon>Lysobacterales</taxon>
        <taxon>Lysobacteraceae</taxon>
        <taxon>Xylella</taxon>
    </lineage>
</organism>
<evidence type="ECO:0000256" key="1">
    <source>
        <dbReference type="SAM" id="Phobius"/>
    </source>
</evidence>
<dbReference type="RefSeq" id="WP_004086826.1">
    <property type="nucleotide sequence ID" value="NZ_CP052854.1"/>
</dbReference>
<sequence>MFSNERTDHKIASAVGAAMVKSAPPVSAAVLTGDTLIEWMTCTYILLQVVYLLWKWRVDWKRRKVKQQPGADHA</sequence>
<protein>
    <recommendedName>
        <fullName evidence="5">Holin</fullName>
    </recommendedName>
</protein>
<accession>A0A9Q4MGI9</accession>
<reference evidence="2" key="3">
    <citation type="submission" date="2021-11" db="EMBL/GenBank/DDBJ databases">
        <authorList>
            <person name="Denance N."/>
            <person name="Briand M."/>
            <person name="Dupas E."/>
            <person name="Durand K."/>
            <person name="Legendre B."/>
            <person name="Cunty A."/>
            <person name="Donnadieu C."/>
            <person name="Lopez Roques C."/>
            <person name="Cesbron S."/>
            <person name="Jacques M.A."/>
        </authorList>
    </citation>
    <scope>NUCLEOTIDE SEQUENCE</scope>
    <source>
        <strain evidence="2">CFBP8070</strain>
    </source>
</reference>
<evidence type="ECO:0000313" key="2">
    <source>
        <dbReference type="EMBL" id="MDC6407281.1"/>
    </source>
</evidence>
<evidence type="ECO:0000313" key="4">
    <source>
        <dbReference type="Proteomes" id="UP000474061"/>
    </source>
</evidence>
<keyword evidence="1" id="KW-1133">Transmembrane helix</keyword>
<evidence type="ECO:0008006" key="5">
    <source>
        <dbReference type="Google" id="ProtNLM"/>
    </source>
</evidence>
<proteinExistence type="predicted"/>
<dbReference type="Proteomes" id="UP001220702">
    <property type="component" value="Unassembled WGS sequence"/>
</dbReference>
<reference evidence="3" key="1">
    <citation type="submission" date="2019-05" db="EMBL/GenBank/DDBJ databases">
        <authorList>
            <person name="Castillo A."/>
            <person name="Giampetruzzi A."/>
            <person name="Landa B."/>
            <person name="Saponari M."/>
            <person name="Almeida R.P.P."/>
            <person name="Moralejo E."/>
            <person name="Marco-Noales E."/>
            <person name="Velasco-Amo M.P."/>
            <person name="Roman-Ecija M."/>
            <person name="Navarro I."/>
            <person name="Monterde A."/>
            <person name="Barbe S."/>
        </authorList>
    </citation>
    <scope>NUCLEOTIDE SEQUENCE</scope>
    <source>
        <strain evidence="3">XYL1981</strain>
    </source>
</reference>
<name>A0A9Q4MGI9_XYLFS</name>
<keyword evidence="1" id="KW-0472">Membrane</keyword>
<gene>
    <name evidence="3" type="ORF">FG476_02595</name>
    <name evidence="2" type="ORF">LOK82_00740</name>
</gene>
<dbReference type="Proteomes" id="UP000474061">
    <property type="component" value="Unassembled WGS sequence"/>
</dbReference>
<reference evidence="3" key="2">
    <citation type="journal article" date="2020" name="Appl. Environ. Microbiol.">
        <title>Multiple intercontinental introductions associated with the emergence of a plant pathogen in Europe.</title>
        <authorList>
            <person name="Landa B.B."/>
            <person name="Castillo A.I."/>
            <person name="Giampetruzzi A."/>
            <person name="Kahn A."/>
            <person name="Roman-Ecija M."/>
            <person name="Velasco-Amo M.P."/>
            <person name="Navas-Cortes J.A."/>
            <person name="Marco-Noales E."/>
            <person name="Barbe S."/>
            <person name="Moralejo E."/>
            <person name="Coletta-Filho H.D."/>
            <person name="Saldarelli P."/>
            <person name="Saponari M."/>
            <person name="Almeida R.P.P."/>
        </authorList>
    </citation>
    <scope>NUCLEOTIDE SEQUENCE</scope>
    <source>
        <strain evidence="3">XYL1981</strain>
    </source>
</reference>
<keyword evidence="1" id="KW-0812">Transmembrane</keyword>
<dbReference type="AlphaFoldDB" id="A0A9Q4MGI9"/>
<feature type="transmembrane region" description="Helical" evidence="1">
    <location>
        <begin position="36"/>
        <end position="54"/>
    </location>
</feature>
<evidence type="ECO:0000313" key="3">
    <source>
        <dbReference type="EMBL" id="MRU23012.1"/>
    </source>
</evidence>
<dbReference type="EMBL" id="VDCJ01000327">
    <property type="protein sequence ID" value="MRU23012.1"/>
    <property type="molecule type" value="Genomic_DNA"/>
</dbReference>
<reference evidence="2" key="4">
    <citation type="journal article" date="2023" name="Commun. Biol.">
        <title>Suspicions of two bridgehead invasions of Xylella fastidiosa subsp. multiplex in France.</title>
        <authorList>
            <person name="Dupas E."/>
            <person name="Durand K."/>
            <person name="Rieux A."/>
            <person name="Briand M."/>
            <person name="Pruvost O."/>
            <person name="Cunty A."/>
            <person name="Denance N."/>
            <person name="Donnadieu C."/>
            <person name="Legendre B."/>
            <person name="Lopez-Roques C."/>
            <person name="Cesbron S."/>
            <person name="Ravigne V."/>
            <person name="Jacques M.A."/>
        </authorList>
    </citation>
    <scope>NUCLEOTIDE SEQUENCE</scope>
    <source>
        <strain evidence="2">CFBP8070</strain>
    </source>
</reference>